<dbReference type="InterPro" id="IPR004087">
    <property type="entry name" value="KH_dom"/>
</dbReference>
<dbReference type="Gene3D" id="3.30.1370.10">
    <property type="entry name" value="K Homology domain, type 1"/>
    <property type="match status" value="1"/>
</dbReference>
<dbReference type="SUPFAM" id="SSF54791">
    <property type="entry name" value="Eukaryotic type KH-domain (KH-domain type I)"/>
    <property type="match status" value="4"/>
</dbReference>
<evidence type="ECO:0000313" key="4">
    <source>
        <dbReference type="EMBL" id="KAK3270284.1"/>
    </source>
</evidence>
<protein>
    <recommendedName>
        <fullName evidence="3">K Homology domain-containing protein</fullName>
    </recommendedName>
</protein>
<evidence type="ECO:0000259" key="3">
    <source>
        <dbReference type="SMART" id="SM00322"/>
    </source>
</evidence>
<dbReference type="InterPro" id="IPR004088">
    <property type="entry name" value="KH_dom_type_1"/>
</dbReference>
<gene>
    <name evidence="4" type="ORF">CYMTET_21309</name>
</gene>
<feature type="domain" description="K Homology" evidence="3">
    <location>
        <begin position="199"/>
        <end position="262"/>
    </location>
</feature>
<evidence type="ECO:0000256" key="1">
    <source>
        <dbReference type="ARBA" id="ARBA00022737"/>
    </source>
</evidence>
<dbReference type="CDD" id="cd00105">
    <property type="entry name" value="KH-I"/>
    <property type="match status" value="4"/>
</dbReference>
<evidence type="ECO:0000313" key="5">
    <source>
        <dbReference type="Proteomes" id="UP001190700"/>
    </source>
</evidence>
<dbReference type="Gene3D" id="3.30.310.210">
    <property type="match status" value="1"/>
</dbReference>
<dbReference type="GO" id="GO:0003723">
    <property type="term" value="F:RNA binding"/>
    <property type="evidence" value="ECO:0007669"/>
    <property type="project" value="UniProtKB-UniRule"/>
</dbReference>
<dbReference type="Proteomes" id="UP001190700">
    <property type="component" value="Unassembled WGS sequence"/>
</dbReference>
<feature type="domain" description="K Homology" evidence="3">
    <location>
        <begin position="446"/>
        <end position="522"/>
    </location>
</feature>
<keyword evidence="5" id="KW-1185">Reference proteome</keyword>
<organism evidence="4 5">
    <name type="scientific">Cymbomonas tetramitiformis</name>
    <dbReference type="NCBI Taxonomy" id="36881"/>
    <lineage>
        <taxon>Eukaryota</taxon>
        <taxon>Viridiplantae</taxon>
        <taxon>Chlorophyta</taxon>
        <taxon>Pyramimonadophyceae</taxon>
        <taxon>Pyramimonadales</taxon>
        <taxon>Pyramimonadaceae</taxon>
        <taxon>Cymbomonas</taxon>
    </lineage>
</organism>
<dbReference type="SMART" id="SM00322">
    <property type="entry name" value="KH"/>
    <property type="match status" value="6"/>
</dbReference>
<feature type="domain" description="K Homology" evidence="3">
    <location>
        <begin position="104"/>
        <end position="184"/>
    </location>
</feature>
<dbReference type="EMBL" id="LGRX02010494">
    <property type="protein sequence ID" value="KAK3270284.1"/>
    <property type="molecule type" value="Genomic_DNA"/>
</dbReference>
<sequence length="620" mass="68924">MSDFDNLSIKPIERGKKGRDRDDWGVDYLTVSDSDAAFILGKGGRTKEKIARVSGAKLDMNEREGQSRLEIRGTALERRKTLKYVKCVMAQRVGPVHVEDNDEDDDLTLVEVPTECIGFVTGKQGNFLRTMEDEWGVIMFFAEFRGPRSAQEAGGVEKLAMFGPKMGRRGAELKVLSAIEQKIRGYCTKHLKDTLCDEEWGTDLRWLPDDMLSYALGKKGLTRKKLARASGCIVEYVGNVVHMSGNRRQRERAREYLDWLFKQLDGPVHVDIERRNDASVVDVPTACVGYVTGNRRETLGKMEEEWGVLMFFLDSFKDDRREHRAIERLAIFGPERARRGAELKVMSAVEAKEPGCFTRGVREKRSQKHWGTDTLLLSDTELAYALGRGGTTRRKLARASGCIIEFLGHVAFMAGTKIERQRARRYCDWLLSQRSGGVTIEGASSMDDCQVVHVPQNCMGHIAGNRGANLRQLEEETGTYCFFARDGREAALRTTEEEAVMEAEVTEAEVTEVVAKVMAVAVAVVADLQTTAVVAVDLLITVVDVGVTVADLLQEEVEDMEGMTIVALRRLVEAGMTIVVVVMITAVDPAPVNAADIGCSGNTEVLNLIDYLPRMKLSPV</sequence>
<proteinExistence type="predicted"/>
<feature type="domain" description="K Homology" evidence="3">
    <location>
        <begin position="23"/>
        <end position="90"/>
    </location>
</feature>
<comment type="caution">
    <text evidence="4">The sequence shown here is derived from an EMBL/GenBank/DDBJ whole genome shotgun (WGS) entry which is preliminary data.</text>
</comment>
<dbReference type="PANTHER" id="PTHR10288">
    <property type="entry name" value="KH DOMAIN CONTAINING RNA BINDING PROTEIN"/>
    <property type="match status" value="1"/>
</dbReference>
<feature type="domain" description="K Homology" evidence="3">
    <location>
        <begin position="275"/>
        <end position="350"/>
    </location>
</feature>
<dbReference type="Pfam" id="PF00013">
    <property type="entry name" value="KH_1"/>
    <property type="match status" value="2"/>
</dbReference>
<keyword evidence="2" id="KW-0694">RNA-binding</keyword>
<accession>A0AAE0G297</accession>
<reference evidence="4 5" key="1">
    <citation type="journal article" date="2015" name="Genome Biol. Evol.">
        <title>Comparative Genomics of a Bacterivorous Green Alga Reveals Evolutionary Causalities and Consequences of Phago-Mixotrophic Mode of Nutrition.</title>
        <authorList>
            <person name="Burns J.A."/>
            <person name="Paasch A."/>
            <person name="Narechania A."/>
            <person name="Kim E."/>
        </authorList>
    </citation>
    <scope>NUCLEOTIDE SEQUENCE [LARGE SCALE GENOMIC DNA]</scope>
    <source>
        <strain evidence="4 5">PLY_AMNH</strain>
    </source>
</reference>
<dbReference type="AlphaFoldDB" id="A0AAE0G297"/>
<keyword evidence="1" id="KW-0677">Repeat</keyword>
<dbReference type="InterPro" id="IPR036612">
    <property type="entry name" value="KH_dom_type_1_sf"/>
</dbReference>
<dbReference type="PROSITE" id="PS50084">
    <property type="entry name" value="KH_TYPE_1"/>
    <property type="match status" value="2"/>
</dbReference>
<name>A0AAE0G297_9CHLO</name>
<feature type="domain" description="K Homology" evidence="3">
    <location>
        <begin position="369"/>
        <end position="432"/>
    </location>
</feature>
<evidence type="ECO:0000256" key="2">
    <source>
        <dbReference type="PROSITE-ProRule" id="PRU00117"/>
    </source>
</evidence>